<evidence type="ECO:0000256" key="7">
    <source>
        <dbReference type="SAM" id="MobiDB-lite"/>
    </source>
</evidence>
<keyword evidence="3" id="KW-0805">Transcription regulation</keyword>
<evidence type="ECO:0000313" key="10">
    <source>
        <dbReference type="Proteomes" id="UP001172673"/>
    </source>
</evidence>
<dbReference type="PROSITE" id="PS00463">
    <property type="entry name" value="ZN2_CY6_FUNGAL_1"/>
    <property type="match status" value="1"/>
</dbReference>
<feature type="region of interest" description="Disordered" evidence="7">
    <location>
        <begin position="128"/>
        <end position="166"/>
    </location>
</feature>
<keyword evidence="6" id="KW-0539">Nucleus</keyword>
<evidence type="ECO:0000256" key="3">
    <source>
        <dbReference type="ARBA" id="ARBA00023015"/>
    </source>
</evidence>
<dbReference type="InterPro" id="IPR001138">
    <property type="entry name" value="Zn2Cys6_DnaBD"/>
</dbReference>
<dbReference type="EMBL" id="JAPDRK010000002">
    <property type="protein sequence ID" value="KAJ9615676.1"/>
    <property type="molecule type" value="Genomic_DNA"/>
</dbReference>
<keyword evidence="10" id="KW-1185">Reference proteome</keyword>
<evidence type="ECO:0000256" key="5">
    <source>
        <dbReference type="ARBA" id="ARBA00023163"/>
    </source>
</evidence>
<feature type="region of interest" description="Disordered" evidence="7">
    <location>
        <begin position="58"/>
        <end position="108"/>
    </location>
</feature>
<protein>
    <recommendedName>
        <fullName evidence="8">Zn(2)-C6 fungal-type domain-containing protein</fullName>
    </recommendedName>
</protein>
<dbReference type="PANTHER" id="PTHR31944">
    <property type="entry name" value="HEME-RESPONSIVE ZINC FINGER TRANSCRIPTION FACTOR HAP1"/>
    <property type="match status" value="1"/>
</dbReference>
<dbReference type="PROSITE" id="PS50048">
    <property type="entry name" value="ZN2_CY6_FUNGAL_2"/>
    <property type="match status" value="1"/>
</dbReference>
<dbReference type="Pfam" id="PF00172">
    <property type="entry name" value="Zn_clus"/>
    <property type="match status" value="1"/>
</dbReference>
<dbReference type="PANTHER" id="PTHR31944:SF131">
    <property type="entry name" value="HEME-RESPONSIVE ZINC FINGER TRANSCRIPTION FACTOR HAP1"/>
    <property type="match status" value="1"/>
</dbReference>
<feature type="domain" description="Zn(2)-C6 fungal-type" evidence="8">
    <location>
        <begin position="23"/>
        <end position="54"/>
    </location>
</feature>
<dbReference type="SMART" id="SM00066">
    <property type="entry name" value="GAL4"/>
    <property type="match status" value="1"/>
</dbReference>
<evidence type="ECO:0000256" key="4">
    <source>
        <dbReference type="ARBA" id="ARBA00023125"/>
    </source>
</evidence>
<dbReference type="InterPro" id="IPR051430">
    <property type="entry name" value="Fungal_TF_Env_Response"/>
</dbReference>
<evidence type="ECO:0000259" key="8">
    <source>
        <dbReference type="PROSITE" id="PS50048"/>
    </source>
</evidence>
<dbReference type="SUPFAM" id="SSF57701">
    <property type="entry name" value="Zn2/Cys6 DNA-binding domain"/>
    <property type="match status" value="1"/>
</dbReference>
<proteinExistence type="predicted"/>
<keyword evidence="1" id="KW-0479">Metal-binding</keyword>
<reference evidence="9" key="1">
    <citation type="submission" date="2022-10" db="EMBL/GenBank/DDBJ databases">
        <title>Culturing micro-colonial fungi from biological soil crusts in the Mojave desert and describing Neophaeococcomyces mojavensis, and introducing the new genera and species Taxawa tesnikishii.</title>
        <authorList>
            <person name="Kurbessoian T."/>
            <person name="Stajich J.E."/>
        </authorList>
    </citation>
    <scope>NUCLEOTIDE SEQUENCE</scope>
    <source>
        <strain evidence="9">TK_41</strain>
    </source>
</reference>
<feature type="compositionally biased region" description="Low complexity" evidence="7">
    <location>
        <begin position="156"/>
        <end position="166"/>
    </location>
</feature>
<evidence type="ECO:0000256" key="6">
    <source>
        <dbReference type="ARBA" id="ARBA00023242"/>
    </source>
</evidence>
<dbReference type="GO" id="GO:0000978">
    <property type="term" value="F:RNA polymerase II cis-regulatory region sequence-specific DNA binding"/>
    <property type="evidence" value="ECO:0007669"/>
    <property type="project" value="TreeGrafter"/>
</dbReference>
<evidence type="ECO:0000256" key="2">
    <source>
        <dbReference type="ARBA" id="ARBA00022833"/>
    </source>
</evidence>
<feature type="compositionally biased region" description="Polar residues" evidence="7">
    <location>
        <begin position="66"/>
        <end position="90"/>
    </location>
</feature>
<organism evidence="9 10">
    <name type="scientific">Cladophialophora chaetospira</name>
    <dbReference type="NCBI Taxonomy" id="386627"/>
    <lineage>
        <taxon>Eukaryota</taxon>
        <taxon>Fungi</taxon>
        <taxon>Dikarya</taxon>
        <taxon>Ascomycota</taxon>
        <taxon>Pezizomycotina</taxon>
        <taxon>Eurotiomycetes</taxon>
        <taxon>Chaetothyriomycetidae</taxon>
        <taxon>Chaetothyriales</taxon>
        <taxon>Herpotrichiellaceae</taxon>
        <taxon>Cladophialophora</taxon>
    </lineage>
</organism>
<evidence type="ECO:0000313" key="9">
    <source>
        <dbReference type="EMBL" id="KAJ9615676.1"/>
    </source>
</evidence>
<feature type="region of interest" description="Disordered" evidence="7">
    <location>
        <begin position="1"/>
        <end position="20"/>
    </location>
</feature>
<keyword evidence="4" id="KW-0238">DNA-binding</keyword>
<feature type="region of interest" description="Disordered" evidence="7">
    <location>
        <begin position="611"/>
        <end position="631"/>
    </location>
</feature>
<keyword evidence="2" id="KW-0862">Zinc</keyword>
<dbReference type="GO" id="GO:0008270">
    <property type="term" value="F:zinc ion binding"/>
    <property type="evidence" value="ECO:0007669"/>
    <property type="project" value="InterPro"/>
</dbReference>
<dbReference type="Proteomes" id="UP001172673">
    <property type="component" value="Unassembled WGS sequence"/>
</dbReference>
<dbReference type="GO" id="GO:0001228">
    <property type="term" value="F:DNA-binding transcription activator activity, RNA polymerase II-specific"/>
    <property type="evidence" value="ECO:0007669"/>
    <property type="project" value="TreeGrafter"/>
</dbReference>
<name>A0AA38XLL2_9EURO</name>
<feature type="compositionally biased region" description="Low complexity" evidence="7">
    <location>
        <begin position="613"/>
        <end position="629"/>
    </location>
</feature>
<dbReference type="AlphaFoldDB" id="A0AA38XLL2"/>
<dbReference type="GO" id="GO:0005634">
    <property type="term" value="C:nucleus"/>
    <property type="evidence" value="ECO:0007669"/>
    <property type="project" value="TreeGrafter"/>
</dbReference>
<dbReference type="CDD" id="cd00067">
    <property type="entry name" value="GAL4"/>
    <property type="match status" value="1"/>
</dbReference>
<keyword evidence="5" id="KW-0804">Transcription</keyword>
<dbReference type="CDD" id="cd12148">
    <property type="entry name" value="fungal_TF_MHR"/>
    <property type="match status" value="1"/>
</dbReference>
<feature type="compositionally biased region" description="Basic and acidic residues" evidence="7">
    <location>
        <begin position="91"/>
        <end position="101"/>
    </location>
</feature>
<evidence type="ECO:0000256" key="1">
    <source>
        <dbReference type="ARBA" id="ARBA00022723"/>
    </source>
</evidence>
<comment type="caution">
    <text evidence="9">The sequence shown here is derived from an EMBL/GenBank/DDBJ whole genome shotgun (WGS) entry which is preliminary data.</text>
</comment>
<sequence length="757" mass="85605">MSESSSTPVAGMEQPKRPRPVISCLECRRKKLKCSRTHPCQQCVKIGRPGRCTYQAGQEPEPNAEYSVSYNAPSKRQRLLPTSLTNVGDTSSDRAGPRKADSTAAKRGVIEELQERVTRLEQALLTQHRQPNGASSPAPPMPPRPQASDNAANDGRSLSRSPQLSSQFSDASMIMTRLAYDHTTPEIIQLRADLRNLHCSIEMNHSKTQSLATSVTATKSYPLQLPSLELCKKLGVLYFDNMEHCFRILHWPNFRDQLEILFTDGEHACKFGFLPQLVGTLAVAVLLGTHQECEAAGTCSTIRPREAIRYMGDFLHSLQHHERYRLPALQVKMLLLICKWLNLDPFDDLFRLNGELLRDALVMKMDKDPIILRDIGVYEGELRRRNWMTIIEVDLMLSLLCKMPCMVPPYTSSPPRNVNDEEIFEGMESLPTSRPTQEWTDGLCQYLLAQSFPRRVTACLEVGRSDRVVVDEVLAHTRYLEKVLQDLPPPMRFNYLGDEASKTPARLMARMELDISIRRPLMLLYSRCVLSPEATNDQREIRAGLLQSCLMVGNYQDLFDPQYSELDVPRSQGYWDFFYTCYRQELGQSTMGLCLQIKHLGDTDRTDCLTAASSRPSSNNSTNTMPTGPLYNQGSLINAVNDALEPMRRRLPHRASKLKDVIYYDMILTSLLPLRPGQDRESMMIQRLQGLVDECRGELSRANIPYFIAPEPRSERTLTDGGVSGIPIEFDPLWEGFPDVDILDPIQSFETLAESGA</sequence>
<gene>
    <name evidence="9" type="ORF">H2200_001752</name>
</gene>
<dbReference type="Gene3D" id="4.10.240.10">
    <property type="entry name" value="Zn(2)-C6 fungal-type DNA-binding domain"/>
    <property type="match status" value="1"/>
</dbReference>
<dbReference type="InterPro" id="IPR036864">
    <property type="entry name" value="Zn2-C6_fun-type_DNA-bd_sf"/>
</dbReference>
<accession>A0AA38XLL2</accession>